<dbReference type="EMBL" id="FRBL01000007">
    <property type="protein sequence ID" value="SHM27149.1"/>
    <property type="molecule type" value="Genomic_DNA"/>
</dbReference>
<dbReference type="Proteomes" id="UP000184420">
    <property type="component" value="Unassembled WGS sequence"/>
</dbReference>
<gene>
    <name evidence="1" type="ORF">SAMN05444266_107214</name>
</gene>
<evidence type="ECO:0000313" key="2">
    <source>
        <dbReference type="Proteomes" id="UP000184420"/>
    </source>
</evidence>
<proteinExistence type="predicted"/>
<dbReference type="OrthoDB" id="7432683at2"/>
<dbReference type="AlphaFoldDB" id="A0A1M7HFA5"/>
<keyword evidence="2" id="KW-1185">Reference proteome</keyword>
<accession>A0A1M7HFA5</accession>
<name>A0A1M7HFA5_9BACT</name>
<dbReference type="RefSeq" id="WP_073084214.1">
    <property type="nucleotide sequence ID" value="NZ_FRBL01000007.1"/>
</dbReference>
<organism evidence="1 2">
    <name type="scientific">Chitinophaga jiangningensis</name>
    <dbReference type="NCBI Taxonomy" id="1419482"/>
    <lineage>
        <taxon>Bacteria</taxon>
        <taxon>Pseudomonadati</taxon>
        <taxon>Bacteroidota</taxon>
        <taxon>Chitinophagia</taxon>
        <taxon>Chitinophagales</taxon>
        <taxon>Chitinophagaceae</taxon>
        <taxon>Chitinophaga</taxon>
    </lineage>
</organism>
<dbReference type="STRING" id="1419482.SAMN05444266_107214"/>
<reference evidence="1 2" key="1">
    <citation type="submission" date="2016-11" db="EMBL/GenBank/DDBJ databases">
        <authorList>
            <person name="Jaros S."/>
            <person name="Januszkiewicz K."/>
            <person name="Wedrychowicz H."/>
        </authorList>
    </citation>
    <scope>NUCLEOTIDE SEQUENCE [LARGE SCALE GENOMIC DNA]</scope>
    <source>
        <strain evidence="1 2">DSM 27406</strain>
    </source>
</reference>
<protein>
    <submittedName>
        <fullName evidence="1">Uncharacterized protein</fullName>
    </submittedName>
</protein>
<evidence type="ECO:0000313" key="1">
    <source>
        <dbReference type="EMBL" id="SHM27149.1"/>
    </source>
</evidence>
<sequence length="184" mass="20357">MAHKSLHFSIPSPCSKSWDEMEISGEGRYCDSCCKTVVDFTQLTDEQIITLISKHTGRLCGHFNVSQLNRNLLPMQPQYRLVPVILLSAGMLLVHGAASAQQVKTKDTTVAPVKPAVSIPVDSAVAPVPATCASTITREQDQSCEARQLTGDVVITYYGRRRIRIFGWNTHIPAPRVPAWLRRS</sequence>